<feature type="transmembrane region" description="Helical" evidence="7">
    <location>
        <begin position="292"/>
        <end position="317"/>
    </location>
</feature>
<feature type="region of interest" description="Disordered" evidence="6">
    <location>
        <begin position="371"/>
        <end position="391"/>
    </location>
</feature>
<evidence type="ECO:0000256" key="1">
    <source>
        <dbReference type="ARBA" id="ARBA00004651"/>
    </source>
</evidence>
<proteinExistence type="predicted"/>
<accession>A0ABP5WLU5</accession>
<dbReference type="PANTHER" id="PTHR30482:SF5">
    <property type="entry name" value="ABC TRANSPORTER PERMEASE PROTEIN"/>
    <property type="match status" value="1"/>
</dbReference>
<dbReference type="Proteomes" id="UP001501231">
    <property type="component" value="Unassembled WGS sequence"/>
</dbReference>
<feature type="transmembrane region" description="Helical" evidence="7">
    <location>
        <begin position="202"/>
        <end position="221"/>
    </location>
</feature>
<evidence type="ECO:0000256" key="2">
    <source>
        <dbReference type="ARBA" id="ARBA00022475"/>
    </source>
</evidence>
<dbReference type="PANTHER" id="PTHR30482">
    <property type="entry name" value="HIGH-AFFINITY BRANCHED-CHAIN AMINO ACID TRANSPORT SYSTEM PERMEASE"/>
    <property type="match status" value="1"/>
</dbReference>
<feature type="transmembrane region" description="Helical" evidence="7">
    <location>
        <begin position="140"/>
        <end position="159"/>
    </location>
</feature>
<evidence type="ECO:0000256" key="7">
    <source>
        <dbReference type="SAM" id="Phobius"/>
    </source>
</evidence>
<evidence type="ECO:0000256" key="6">
    <source>
        <dbReference type="SAM" id="MobiDB-lite"/>
    </source>
</evidence>
<name>A0ABP5WLU5_9ACTN</name>
<evidence type="ECO:0000256" key="4">
    <source>
        <dbReference type="ARBA" id="ARBA00022989"/>
    </source>
</evidence>
<sequence length="391" mass="40575">MSDDTVAPSRSAAETRPSDAPARSLPQRLRGAALAAVVMVVLLALPFYVDAFWLRIGLFAMAAAVGALGLTILFGAAGQLSLGHAFFVAVGTYGYAFLSGDDHGEVKGLGLPPLAAAVLATLLAGACGLLFSPIAGRLRGIYLGIASLGLVFLGHHLLLNLRPVTGGYDGRNVEPFSLGGFTFSDASDLLLFRVPFGAVESLWYLFLGVTVVATLVARNVLRGRPGRAFRLMRDSEVGAAAMGVRVGRTKAAAFVLSSMYAGVGGVLTALAFQRAVPDYFDLHLSIDFLAMIILGGLGSTSGALVGATFVIALPIVLSRYADALPLVVGPGQDGLEASIAAQFVYGALVVVVMLTQPGGLRAMVTAVRDRRRPAAAPRTSTPTPVPARRTP</sequence>
<protein>
    <submittedName>
        <fullName evidence="8">Branched-chain amino acid ABC transporter permease</fullName>
    </submittedName>
</protein>
<evidence type="ECO:0000256" key="5">
    <source>
        <dbReference type="ARBA" id="ARBA00023136"/>
    </source>
</evidence>
<feature type="transmembrane region" description="Helical" evidence="7">
    <location>
        <begin position="251"/>
        <end position="272"/>
    </location>
</feature>
<keyword evidence="3 7" id="KW-0812">Transmembrane</keyword>
<feature type="transmembrane region" description="Helical" evidence="7">
    <location>
        <begin position="81"/>
        <end position="98"/>
    </location>
</feature>
<comment type="subcellular location">
    <subcellularLocation>
        <location evidence="1">Cell membrane</location>
        <topology evidence="1">Multi-pass membrane protein</topology>
    </subcellularLocation>
</comment>
<dbReference type="CDD" id="cd06581">
    <property type="entry name" value="TM_PBP1_LivM_like"/>
    <property type="match status" value="1"/>
</dbReference>
<comment type="caution">
    <text evidence="8">The sequence shown here is derived from an EMBL/GenBank/DDBJ whole genome shotgun (WGS) entry which is preliminary data.</text>
</comment>
<keyword evidence="2" id="KW-1003">Cell membrane</keyword>
<evidence type="ECO:0000313" key="9">
    <source>
        <dbReference type="Proteomes" id="UP001501231"/>
    </source>
</evidence>
<keyword evidence="9" id="KW-1185">Reference proteome</keyword>
<keyword evidence="4 7" id="KW-1133">Transmembrane helix</keyword>
<dbReference type="Pfam" id="PF02653">
    <property type="entry name" value="BPD_transp_2"/>
    <property type="match status" value="1"/>
</dbReference>
<organism evidence="8 9">
    <name type="scientific">Actinomadura vinacea</name>
    <dbReference type="NCBI Taxonomy" id="115336"/>
    <lineage>
        <taxon>Bacteria</taxon>
        <taxon>Bacillati</taxon>
        <taxon>Actinomycetota</taxon>
        <taxon>Actinomycetes</taxon>
        <taxon>Streptosporangiales</taxon>
        <taxon>Thermomonosporaceae</taxon>
        <taxon>Actinomadura</taxon>
    </lineage>
</organism>
<evidence type="ECO:0000313" key="8">
    <source>
        <dbReference type="EMBL" id="GAA2430606.1"/>
    </source>
</evidence>
<feature type="transmembrane region" description="Helical" evidence="7">
    <location>
        <begin position="110"/>
        <end position="131"/>
    </location>
</feature>
<keyword evidence="5 7" id="KW-0472">Membrane</keyword>
<gene>
    <name evidence="8" type="ORF">GCM10010191_50240</name>
</gene>
<feature type="transmembrane region" description="Helical" evidence="7">
    <location>
        <begin position="31"/>
        <end position="49"/>
    </location>
</feature>
<evidence type="ECO:0000256" key="3">
    <source>
        <dbReference type="ARBA" id="ARBA00022692"/>
    </source>
</evidence>
<feature type="compositionally biased region" description="Low complexity" evidence="6">
    <location>
        <begin position="374"/>
        <end position="391"/>
    </location>
</feature>
<dbReference type="EMBL" id="BAAARW010000020">
    <property type="protein sequence ID" value="GAA2430606.1"/>
    <property type="molecule type" value="Genomic_DNA"/>
</dbReference>
<dbReference type="InterPro" id="IPR043428">
    <property type="entry name" value="LivM-like"/>
</dbReference>
<dbReference type="InterPro" id="IPR001851">
    <property type="entry name" value="ABC_transp_permease"/>
</dbReference>
<dbReference type="RefSeq" id="WP_344592066.1">
    <property type="nucleotide sequence ID" value="NZ_BAAARW010000020.1"/>
</dbReference>
<feature type="region of interest" description="Disordered" evidence="6">
    <location>
        <begin position="1"/>
        <end position="23"/>
    </location>
</feature>
<feature type="transmembrane region" description="Helical" evidence="7">
    <location>
        <begin position="55"/>
        <end position="74"/>
    </location>
</feature>
<reference evidence="9" key="1">
    <citation type="journal article" date="2019" name="Int. J. Syst. Evol. Microbiol.">
        <title>The Global Catalogue of Microorganisms (GCM) 10K type strain sequencing project: providing services to taxonomists for standard genome sequencing and annotation.</title>
        <authorList>
            <consortium name="The Broad Institute Genomics Platform"/>
            <consortium name="The Broad Institute Genome Sequencing Center for Infectious Disease"/>
            <person name="Wu L."/>
            <person name="Ma J."/>
        </authorList>
    </citation>
    <scope>NUCLEOTIDE SEQUENCE [LARGE SCALE GENOMIC DNA]</scope>
    <source>
        <strain evidence="9">JCM 3325</strain>
    </source>
</reference>